<feature type="transmembrane region" description="Helical" evidence="1">
    <location>
        <begin position="7"/>
        <end position="24"/>
    </location>
</feature>
<dbReference type="RefSeq" id="WP_413256024.1">
    <property type="nucleotide sequence ID" value="NZ_JBHFNS010000019.1"/>
</dbReference>
<dbReference type="InterPro" id="IPR013099">
    <property type="entry name" value="K_chnl_dom"/>
</dbReference>
<evidence type="ECO:0000313" key="3">
    <source>
        <dbReference type="EMBL" id="MFB2934496.1"/>
    </source>
</evidence>
<gene>
    <name evidence="3" type="ORF">ACE1B6_04395</name>
</gene>
<proteinExistence type="predicted"/>
<keyword evidence="1" id="KW-1133">Transmembrane helix</keyword>
<protein>
    <submittedName>
        <fullName evidence="3">Potassium channel family protein</fullName>
    </submittedName>
</protein>
<keyword evidence="3" id="KW-0813">Transport</keyword>
<feature type="transmembrane region" description="Helical" evidence="1">
    <location>
        <begin position="67"/>
        <end position="91"/>
    </location>
</feature>
<organism evidence="3 4">
    <name type="scientific">Floridaenema fluviatile BLCC-F154</name>
    <dbReference type="NCBI Taxonomy" id="3153640"/>
    <lineage>
        <taxon>Bacteria</taxon>
        <taxon>Bacillati</taxon>
        <taxon>Cyanobacteriota</taxon>
        <taxon>Cyanophyceae</taxon>
        <taxon>Oscillatoriophycideae</taxon>
        <taxon>Aerosakkonematales</taxon>
        <taxon>Aerosakkonemataceae</taxon>
        <taxon>Floridanema</taxon>
        <taxon>Floridanema fluviatile</taxon>
    </lineage>
</organism>
<keyword evidence="1" id="KW-0472">Membrane</keyword>
<keyword evidence="4" id="KW-1185">Reference proteome</keyword>
<keyword evidence="3" id="KW-0406">Ion transport</keyword>
<feature type="domain" description="Potassium channel" evidence="2">
    <location>
        <begin position="88"/>
        <end position="161"/>
    </location>
</feature>
<sequence length="364" mass="41471">MTLINFYTIAGLGLVFIALIDIYLTVLHPRIDSTLISAPLAKVIWFFFRCVAKIFPRIRKQMFSHSGPVIIITIVATWLLLLLFGFALVVWPNLGYAIKSSEGYTQVDFATALYYSGYSLTTLGTGDLVPETDFHRLLMVIQAAIGFSIFTLTITYILSVYSSIVKRNTFALSLYHRSGETADGAIFLVKLISNSNISSVQQDLSNIARDLINLLETQKTYPVLLYIRLPQTYYSLPRILFLAMDTTTLIRSALHKQKYRSLIHCAAVAELWGGGMHLLRILSNLLVPKRHLLISEQEEKNWRARYYEAVEQFKGANIKTVDNLEEGADLYVELRQKWTPYLGDLIDYMAYNWTEIAPHENHPN</sequence>
<name>A0ABV4Y6R3_9CYAN</name>
<feature type="transmembrane region" description="Helical" evidence="1">
    <location>
        <begin position="36"/>
        <end position="55"/>
    </location>
</feature>
<reference evidence="3 4" key="1">
    <citation type="submission" date="2024-09" db="EMBL/GenBank/DDBJ databases">
        <title>Floridaenema gen nov. (Aerosakkonemataceae, Aerosakkonematales ord. nov., Cyanobacteria) from benthic tropical and subtropical fresh waters, with the description of four new species.</title>
        <authorList>
            <person name="Moretto J.A."/>
            <person name="Berthold D.E."/>
            <person name="Lefler F.W."/>
            <person name="Huang I.-S."/>
            <person name="Laughinghouse H. IV."/>
        </authorList>
    </citation>
    <scope>NUCLEOTIDE SEQUENCE [LARGE SCALE GENOMIC DNA]</scope>
    <source>
        <strain evidence="3 4">BLCC-F154</strain>
    </source>
</reference>
<evidence type="ECO:0000259" key="2">
    <source>
        <dbReference type="Pfam" id="PF07885"/>
    </source>
</evidence>
<evidence type="ECO:0000256" key="1">
    <source>
        <dbReference type="SAM" id="Phobius"/>
    </source>
</evidence>
<evidence type="ECO:0000313" key="4">
    <source>
        <dbReference type="Proteomes" id="UP001576776"/>
    </source>
</evidence>
<keyword evidence="3" id="KW-0407">Ion channel</keyword>
<dbReference type="GO" id="GO:0034220">
    <property type="term" value="P:monoatomic ion transmembrane transport"/>
    <property type="evidence" value="ECO:0007669"/>
    <property type="project" value="UniProtKB-KW"/>
</dbReference>
<dbReference type="SUPFAM" id="SSF81324">
    <property type="entry name" value="Voltage-gated potassium channels"/>
    <property type="match status" value="1"/>
</dbReference>
<dbReference type="Gene3D" id="1.10.287.70">
    <property type="match status" value="1"/>
</dbReference>
<feature type="transmembrane region" description="Helical" evidence="1">
    <location>
        <begin position="137"/>
        <end position="158"/>
    </location>
</feature>
<keyword evidence="1" id="KW-0812">Transmembrane</keyword>
<dbReference type="Pfam" id="PF07885">
    <property type="entry name" value="Ion_trans_2"/>
    <property type="match status" value="1"/>
</dbReference>
<accession>A0ABV4Y6R3</accession>
<comment type="caution">
    <text evidence="3">The sequence shown here is derived from an EMBL/GenBank/DDBJ whole genome shotgun (WGS) entry which is preliminary data.</text>
</comment>
<dbReference type="EMBL" id="JBHFNS010000019">
    <property type="protein sequence ID" value="MFB2934496.1"/>
    <property type="molecule type" value="Genomic_DNA"/>
</dbReference>
<dbReference type="Proteomes" id="UP001576776">
    <property type="component" value="Unassembled WGS sequence"/>
</dbReference>